<dbReference type="Proteomes" id="UP000568158">
    <property type="component" value="Unassembled WGS sequence"/>
</dbReference>
<feature type="compositionally biased region" description="Polar residues" evidence="2">
    <location>
        <begin position="746"/>
        <end position="759"/>
    </location>
</feature>
<evidence type="ECO:0000313" key="3">
    <source>
        <dbReference type="EMBL" id="KAF6005743.1"/>
    </source>
</evidence>
<protein>
    <submittedName>
        <fullName evidence="4">DEBR0S4_11562g1_1</fullName>
    </submittedName>
</protein>
<feature type="compositionally biased region" description="Basic residues" evidence="2">
    <location>
        <begin position="1"/>
        <end position="11"/>
    </location>
</feature>
<feature type="compositionally biased region" description="Low complexity" evidence="2">
    <location>
        <begin position="574"/>
        <end position="589"/>
    </location>
</feature>
<feature type="coiled-coil region" evidence="1">
    <location>
        <begin position="1177"/>
        <end position="1204"/>
    </location>
</feature>
<feature type="region of interest" description="Disordered" evidence="2">
    <location>
        <begin position="869"/>
        <end position="902"/>
    </location>
</feature>
<dbReference type="EMBL" id="CABFWN010000004">
    <property type="protein sequence ID" value="VUG19142.1"/>
    <property type="molecule type" value="Genomic_DNA"/>
</dbReference>
<feature type="compositionally biased region" description="Polar residues" evidence="2">
    <location>
        <begin position="869"/>
        <end position="885"/>
    </location>
</feature>
<evidence type="ECO:0000256" key="1">
    <source>
        <dbReference type="SAM" id="Coils"/>
    </source>
</evidence>
<dbReference type="SUPFAM" id="SSF117281">
    <property type="entry name" value="Kelch motif"/>
    <property type="match status" value="1"/>
</dbReference>
<organism evidence="4 5">
    <name type="scientific">Dekkera bruxellensis</name>
    <name type="common">Brettanomyces custersii</name>
    <dbReference type="NCBI Taxonomy" id="5007"/>
    <lineage>
        <taxon>Eukaryota</taxon>
        <taxon>Fungi</taxon>
        <taxon>Dikarya</taxon>
        <taxon>Ascomycota</taxon>
        <taxon>Saccharomycotina</taxon>
        <taxon>Pichiomycetes</taxon>
        <taxon>Pichiales</taxon>
        <taxon>Pichiaceae</taxon>
        <taxon>Brettanomyces</taxon>
    </lineage>
</organism>
<dbReference type="Proteomes" id="UP000478008">
    <property type="component" value="Unassembled WGS sequence"/>
</dbReference>
<dbReference type="EMBL" id="JABCYN010000057">
    <property type="protein sequence ID" value="KAF6005743.1"/>
    <property type="molecule type" value="Genomic_DNA"/>
</dbReference>
<feature type="region of interest" description="Disordered" evidence="2">
    <location>
        <begin position="1138"/>
        <end position="1165"/>
    </location>
</feature>
<feature type="region of interest" description="Disordered" evidence="2">
    <location>
        <begin position="1"/>
        <end position="130"/>
    </location>
</feature>
<feature type="compositionally biased region" description="Basic and acidic residues" evidence="2">
    <location>
        <begin position="671"/>
        <end position="681"/>
    </location>
</feature>
<feature type="coiled-coil region" evidence="1">
    <location>
        <begin position="905"/>
        <end position="991"/>
    </location>
</feature>
<feature type="compositionally biased region" description="Polar residues" evidence="2">
    <location>
        <begin position="142"/>
        <end position="152"/>
    </location>
</feature>
<feature type="compositionally biased region" description="Low complexity" evidence="2">
    <location>
        <begin position="71"/>
        <end position="81"/>
    </location>
</feature>
<reference evidence="3 6" key="2">
    <citation type="journal article" date="2020" name="Appl. Microbiol. Biotechnol.">
        <title>Targeted gene deletion in Brettanomyces bruxellensis with an expression-free CRISPR-Cas9 system.</title>
        <authorList>
            <person name="Varela C."/>
            <person name="Bartel C."/>
            <person name="Onetto C."/>
            <person name="Borneman A."/>
        </authorList>
    </citation>
    <scope>NUCLEOTIDE SEQUENCE [LARGE SCALE GENOMIC DNA]</scope>
    <source>
        <strain evidence="3 6">AWRI1613</strain>
    </source>
</reference>
<feature type="compositionally biased region" description="Acidic residues" evidence="2">
    <location>
        <begin position="731"/>
        <end position="743"/>
    </location>
</feature>
<evidence type="ECO:0000313" key="4">
    <source>
        <dbReference type="EMBL" id="VUG19142.1"/>
    </source>
</evidence>
<accession>A0A7D9H1A2</accession>
<feature type="coiled-coil region" evidence="1">
    <location>
        <begin position="1057"/>
        <end position="1137"/>
    </location>
</feature>
<dbReference type="Pfam" id="PF24681">
    <property type="entry name" value="Kelch_KLHDC2_KLHL20_DRC7"/>
    <property type="match status" value="1"/>
</dbReference>
<feature type="compositionally biased region" description="Polar residues" evidence="2">
    <location>
        <begin position="31"/>
        <end position="70"/>
    </location>
</feature>
<feature type="region of interest" description="Disordered" evidence="2">
    <location>
        <begin position="559"/>
        <end position="599"/>
    </location>
</feature>
<proteinExistence type="predicted"/>
<gene>
    <name evidence="4" type="ORF">DEBR0S4_11562G</name>
    <name evidence="3" type="ORF">HII12_005317</name>
</gene>
<dbReference type="Gene3D" id="2.120.10.80">
    <property type="entry name" value="Kelch-type beta propeller"/>
    <property type="match status" value="2"/>
</dbReference>
<feature type="compositionally biased region" description="Basic and acidic residues" evidence="2">
    <location>
        <begin position="155"/>
        <end position="166"/>
    </location>
</feature>
<feature type="region of interest" description="Disordered" evidence="2">
    <location>
        <begin position="142"/>
        <end position="183"/>
    </location>
</feature>
<sequence>MAGFFKRHSKNAGKGASASSPKVHTKKGSKESTSSASFNVLASSMKSPVMKQSQENTPRMNGESTNFNGNSHQLSSNSESSPGTSAQQSSPESMSTPVSDTISRSLGSEKSRQRSPSHPISSEETPFARTSTPIHQQIQNFIGAPNTNTVNAKPSVDKNLKERSESRTLTPSQLKRELGHTPWRKKRLYNSPFPRFSHATSSTTSDTGAIYLMGGLGGKNVFGDMWIIEPVKHESQLSLPSPKHTNDNYPYIASPIENFDRMPAPRIGHACVLIGNAFIIFAGDTVTNSTQVLDNKLYFFNITSLKWTVTKPVGSSPSGRYGHQIAVLNFEVPHQSGRWLSYLYVFGGQLEDEYYSDIWKFNLTNFRDPKTSWVKIDPSNSKAGIIPSPLANHTMTAFEDKLYVYGGFDGKFVHDDLLRFDPITEDWTKCDLHGKGRPPALQDHAAALYQNLLFIYGGKLEDDSLSSDLYVIDLKTYNCWKIKADLAFNPGPRCGHSLTADIVNEKLVIMGGDGSDKDFTGVYEDARRALDESQFSFPSSVIYEFDLRHISKYMEKDNASGSIHGESHSPQKGISESSANASNSTSITSGEQFTDASDIQPVVEASNKGISTKINLEETSNNDTVVIASSSKPTGNSANISSDIQVQNNHFPKTYDTNHTPINSEFPSDVKTPERAPDRPVMDLSKGVAAPRGNNASDEEKETDLLDPPPKRSELTPTILPATNSKVELVGNDDDGDMSDESDSSVVRTEASTTASNIPYEQVPASKETGSVDRHASEETDSQYIGSIPAESQKLQQMASMIRNLKKEMQERVNDANNQIVKLENEKHEAYMKLENVKQKSRDMSSRDDELDRKTTQIQELQKRLKQLQNSVSHDVSVQSGSPTDNQKDFQSDNNSSQDLTIRDKVGYENKILKLENDNSEIRRNFESAVSYIKSELLKFKGMDGVVEAQQKKISNLQEQLVEEVELRRKITELEGKCRAAEDEVEKLRSVYGISEGDKRLDHGQNEIEKAEPTDSLSSGKQFDVQPLLERLDAVSLREDRTIDGKDESQSSQNKTIQELQSQVDRLLNVDNDAENQLRSKVEVQDKRLKELEEAYKNSVNSLNNTHRALTLSQSEMEKLKDANKKLSSDLDELKLKRSISPKVRSDEDAENGESKGINSSNDEDFSEIEAQYSFKIKDLEAELFIASQERDKMREELVSLKKKIFTSPDVSASPQM</sequence>
<dbReference type="InterPro" id="IPR015915">
    <property type="entry name" value="Kelch-typ_b-propeller"/>
</dbReference>
<dbReference type="PANTHER" id="PTHR23244">
    <property type="entry name" value="KELCH REPEAT DOMAIN"/>
    <property type="match status" value="1"/>
</dbReference>
<reference evidence="4 5" key="1">
    <citation type="submission" date="2019-07" db="EMBL/GenBank/DDBJ databases">
        <authorList>
            <person name="Friedrich A."/>
            <person name="Schacherer J."/>
        </authorList>
    </citation>
    <scope>NUCLEOTIDE SEQUENCE [LARGE SCALE GENOMIC DNA]</scope>
</reference>
<feature type="region of interest" description="Disordered" evidence="2">
    <location>
        <begin position="658"/>
        <end position="788"/>
    </location>
</feature>
<dbReference type="AlphaFoldDB" id="A0A7D9H1A2"/>
<keyword evidence="5" id="KW-1185">Reference proteome</keyword>
<evidence type="ECO:0000313" key="5">
    <source>
        <dbReference type="Proteomes" id="UP000478008"/>
    </source>
</evidence>
<feature type="compositionally biased region" description="Polar residues" evidence="2">
    <location>
        <begin position="82"/>
        <end position="106"/>
    </location>
</feature>
<evidence type="ECO:0000313" key="6">
    <source>
        <dbReference type="Proteomes" id="UP000568158"/>
    </source>
</evidence>
<evidence type="ECO:0000256" key="2">
    <source>
        <dbReference type="SAM" id="MobiDB-lite"/>
    </source>
</evidence>
<keyword evidence="1" id="KW-0175">Coiled coil</keyword>
<feature type="compositionally biased region" description="Polar residues" evidence="2">
    <location>
        <begin position="113"/>
        <end position="130"/>
    </location>
</feature>
<name>A0A7D9H1A2_DEKBR</name>